<proteinExistence type="predicted"/>
<feature type="region of interest" description="Disordered" evidence="1">
    <location>
        <begin position="208"/>
        <end position="243"/>
    </location>
</feature>
<reference evidence="3" key="1">
    <citation type="submission" date="2017-12" db="EMBL/GenBank/DDBJ databases">
        <title>Gene loss provides genomic basis for host adaptation in cereal stripe rust fungi.</title>
        <authorList>
            <person name="Xia C."/>
        </authorList>
    </citation>
    <scope>NUCLEOTIDE SEQUENCE [LARGE SCALE GENOMIC DNA]</scope>
    <source>
        <strain evidence="3">93-210</strain>
    </source>
</reference>
<feature type="region of interest" description="Disordered" evidence="1">
    <location>
        <begin position="30"/>
        <end position="79"/>
    </location>
</feature>
<dbReference type="InterPro" id="IPR003323">
    <property type="entry name" value="OTU_dom"/>
</dbReference>
<dbReference type="EMBL" id="PKSL01000016">
    <property type="protein sequence ID" value="POW14766.1"/>
    <property type="molecule type" value="Genomic_DNA"/>
</dbReference>
<dbReference type="PANTHER" id="PTHR12419">
    <property type="entry name" value="OTU DOMAIN CONTAINING PROTEIN"/>
    <property type="match status" value="1"/>
</dbReference>
<keyword evidence="4" id="KW-1185">Reference proteome</keyword>
<evidence type="ECO:0000313" key="3">
    <source>
        <dbReference type="EMBL" id="POW14766.1"/>
    </source>
</evidence>
<evidence type="ECO:0000313" key="4">
    <source>
        <dbReference type="Proteomes" id="UP000239156"/>
    </source>
</evidence>
<dbReference type="Proteomes" id="UP000239156">
    <property type="component" value="Unassembled WGS sequence"/>
</dbReference>
<comment type="caution">
    <text evidence="3">The sequence shown here is derived from an EMBL/GenBank/DDBJ whole genome shotgun (WGS) entry which is preliminary data.</text>
</comment>
<dbReference type="GO" id="GO:0016579">
    <property type="term" value="P:protein deubiquitination"/>
    <property type="evidence" value="ECO:0007669"/>
    <property type="project" value="TreeGrafter"/>
</dbReference>
<dbReference type="CDD" id="cd22756">
    <property type="entry name" value="OTU_OTUD3-like"/>
    <property type="match status" value="1"/>
</dbReference>
<sequence length="453" mass="50294">MCLGWVATESTLTIKTRLIHPLARVNIVQDSGSNHSKMTKRDGNRRASKRLASHLPSASTTSTPDHPRRSKGRARTRASGVKIIDDPMEDEKRLKDQLTRMGFYAVNTLGDGNCLFRALSDQLYGTPNRHLEIRQEVCGYLAKHETRYKAFVDMDEEESWESHLQLMAKQGTYGGHLELSAFANYHRRTIKIIQPGMVYVISYEDHSSSSSSAGKLKGKQQQGIKGKGKRSDDSIPDISSSSSSETPVYLVYHQWERDMEGSACINQSQEKCNKDSTSSKSRMMSYRECSSSPISAGSSSTATTTTTTTGASSEGIGTGSPVQDPVQTQEDKNASKEKDKDLRARSNSSSSNQLKPDRPRRNNKVTKIGLKPNSPMSRPDSSLSTSTLDNSYRDDHFSHLDDRLDKDKPLSKRALRLARRNLILSSNNNNGKGNESMEPTKIDSVGLLRELKV</sequence>
<dbReference type="PANTHER" id="PTHR12419:SF7">
    <property type="entry name" value="OTU DOMAIN-CONTAINING PROTEIN 3"/>
    <property type="match status" value="1"/>
</dbReference>
<dbReference type="Pfam" id="PF02338">
    <property type="entry name" value="OTU"/>
    <property type="match status" value="1"/>
</dbReference>
<protein>
    <recommendedName>
        <fullName evidence="2">OTU domain-containing protein</fullName>
    </recommendedName>
</protein>
<feature type="compositionally biased region" description="Polar residues" evidence="1">
    <location>
        <begin position="266"/>
        <end position="282"/>
    </location>
</feature>
<feature type="domain" description="OTU" evidence="2">
    <location>
        <begin position="103"/>
        <end position="213"/>
    </location>
</feature>
<dbReference type="SUPFAM" id="SSF54001">
    <property type="entry name" value="Cysteine proteinases"/>
    <property type="match status" value="1"/>
</dbReference>
<evidence type="ECO:0000256" key="1">
    <source>
        <dbReference type="SAM" id="MobiDB-lite"/>
    </source>
</evidence>
<feature type="compositionally biased region" description="Low complexity" evidence="1">
    <location>
        <begin position="208"/>
        <end position="224"/>
    </location>
</feature>
<dbReference type="AlphaFoldDB" id="A0A2S4VZ27"/>
<dbReference type="PROSITE" id="PS50802">
    <property type="entry name" value="OTU"/>
    <property type="match status" value="1"/>
</dbReference>
<dbReference type="InterPro" id="IPR038765">
    <property type="entry name" value="Papain-like_cys_pep_sf"/>
</dbReference>
<accession>A0A2S4VZ27</accession>
<feature type="compositionally biased region" description="Low complexity" evidence="1">
    <location>
        <begin position="373"/>
        <end position="390"/>
    </location>
</feature>
<feature type="compositionally biased region" description="Low complexity" evidence="1">
    <location>
        <begin position="290"/>
        <end position="315"/>
    </location>
</feature>
<dbReference type="GO" id="GO:0004843">
    <property type="term" value="F:cysteine-type deubiquitinase activity"/>
    <property type="evidence" value="ECO:0007669"/>
    <property type="project" value="TreeGrafter"/>
</dbReference>
<dbReference type="VEuPathDB" id="FungiDB:PSHT_00130"/>
<organism evidence="3 4">
    <name type="scientific">Puccinia striiformis</name>
    <dbReference type="NCBI Taxonomy" id="27350"/>
    <lineage>
        <taxon>Eukaryota</taxon>
        <taxon>Fungi</taxon>
        <taxon>Dikarya</taxon>
        <taxon>Basidiomycota</taxon>
        <taxon>Pucciniomycotina</taxon>
        <taxon>Pucciniomycetes</taxon>
        <taxon>Pucciniales</taxon>
        <taxon>Pucciniaceae</taxon>
        <taxon>Puccinia</taxon>
    </lineage>
</organism>
<feature type="compositionally biased region" description="Basic and acidic residues" evidence="1">
    <location>
        <begin position="329"/>
        <end position="344"/>
    </location>
</feature>
<gene>
    <name evidence="3" type="ORF">PSTT_02622</name>
</gene>
<evidence type="ECO:0000259" key="2">
    <source>
        <dbReference type="PROSITE" id="PS50802"/>
    </source>
</evidence>
<dbReference type="Gene3D" id="3.90.70.80">
    <property type="match status" value="1"/>
</dbReference>
<name>A0A2S4VZ27_9BASI</name>
<dbReference type="InterPro" id="IPR050704">
    <property type="entry name" value="Peptidase_C85-like"/>
</dbReference>
<feature type="compositionally biased region" description="Polar residues" evidence="1">
    <location>
        <begin position="345"/>
        <end position="354"/>
    </location>
</feature>
<feature type="region of interest" description="Disordered" evidence="1">
    <location>
        <begin position="266"/>
        <end position="392"/>
    </location>
</feature>
<dbReference type="VEuPathDB" id="FungiDB:PSTT_02622"/>